<evidence type="ECO:0000256" key="1">
    <source>
        <dbReference type="ARBA" id="ARBA00006572"/>
    </source>
</evidence>
<keyword evidence="4" id="KW-0175">Coiled coil</keyword>
<evidence type="ECO:0000259" key="7">
    <source>
        <dbReference type="Pfam" id="PF20667"/>
    </source>
</evidence>
<dbReference type="Proteomes" id="UP000262825">
    <property type="component" value="Unassembled WGS sequence"/>
</dbReference>
<dbReference type="Pfam" id="PF07393">
    <property type="entry name" value="Sec10_HB"/>
    <property type="match status" value="1"/>
</dbReference>
<evidence type="ECO:0000256" key="2">
    <source>
        <dbReference type="ARBA" id="ARBA00022448"/>
    </source>
</evidence>
<dbReference type="EMBL" id="UFAJ01000443">
    <property type="protein sequence ID" value="SSD60758.1"/>
    <property type="molecule type" value="Genomic_DNA"/>
</dbReference>
<organism evidence="8 9">
    <name type="scientific">Saccharomycodes ludwigii</name>
    <dbReference type="NCBI Taxonomy" id="36035"/>
    <lineage>
        <taxon>Eukaryota</taxon>
        <taxon>Fungi</taxon>
        <taxon>Dikarya</taxon>
        <taxon>Ascomycota</taxon>
        <taxon>Saccharomycotina</taxon>
        <taxon>Saccharomycetes</taxon>
        <taxon>Saccharomycodales</taxon>
        <taxon>Saccharomycodaceae</taxon>
        <taxon>Saccharomycodes</taxon>
    </lineage>
</organism>
<dbReference type="Gene3D" id="1.20.58.1970">
    <property type="match status" value="1"/>
</dbReference>
<dbReference type="VEuPathDB" id="FungiDB:SCODWIG_02519"/>
<dbReference type="InterPro" id="IPR048625">
    <property type="entry name" value="Sec10_N"/>
</dbReference>
<evidence type="ECO:0000259" key="6">
    <source>
        <dbReference type="Pfam" id="PF07393"/>
    </source>
</evidence>
<dbReference type="PANTHER" id="PTHR12100:SF0">
    <property type="entry name" value="EXOCYST COMPLEX COMPONENT 5"/>
    <property type="match status" value="1"/>
</dbReference>
<keyword evidence="3" id="KW-0268">Exocytosis</keyword>
<accession>A0A376B7W0</accession>
<feature type="region of interest" description="Disordered" evidence="5">
    <location>
        <begin position="51"/>
        <end position="82"/>
    </location>
</feature>
<evidence type="ECO:0000313" key="9">
    <source>
        <dbReference type="Proteomes" id="UP000262825"/>
    </source>
</evidence>
<gene>
    <name evidence="8" type="ORF">SCODWIG_02519</name>
</gene>
<dbReference type="GO" id="GO:0000145">
    <property type="term" value="C:exocyst"/>
    <property type="evidence" value="ECO:0007669"/>
    <property type="project" value="TreeGrafter"/>
</dbReference>
<dbReference type="AlphaFoldDB" id="A0A376B7W0"/>
<comment type="similarity">
    <text evidence="1">Belongs to the SEC10 family.</text>
</comment>
<dbReference type="PANTHER" id="PTHR12100">
    <property type="entry name" value="SEC10"/>
    <property type="match status" value="1"/>
</dbReference>
<feature type="domain" description="Exocyst complex component Sec10 N-terminal" evidence="7">
    <location>
        <begin position="101"/>
        <end position="211"/>
    </location>
</feature>
<dbReference type="GO" id="GO:0006893">
    <property type="term" value="P:Golgi to plasma membrane transport"/>
    <property type="evidence" value="ECO:0007669"/>
    <property type="project" value="TreeGrafter"/>
</dbReference>
<evidence type="ECO:0000256" key="3">
    <source>
        <dbReference type="ARBA" id="ARBA00022483"/>
    </source>
</evidence>
<keyword evidence="9" id="KW-1185">Reference proteome</keyword>
<feature type="domain" description="Exocyst complex component Sec10-like alpha-helical bundle" evidence="6">
    <location>
        <begin position="227"/>
        <end position="859"/>
    </location>
</feature>
<protein>
    <submittedName>
        <fullName evidence="8">Related to Exocyst complex component SEC10</fullName>
    </submittedName>
</protein>
<dbReference type="InterPro" id="IPR048627">
    <property type="entry name" value="Sec10_HB"/>
</dbReference>
<evidence type="ECO:0000256" key="5">
    <source>
        <dbReference type="SAM" id="MobiDB-lite"/>
    </source>
</evidence>
<keyword evidence="2" id="KW-0813">Transport</keyword>
<dbReference type="GO" id="GO:0006887">
    <property type="term" value="P:exocytosis"/>
    <property type="evidence" value="ECO:0007669"/>
    <property type="project" value="UniProtKB-KW"/>
</dbReference>
<reference evidence="9" key="1">
    <citation type="submission" date="2018-06" db="EMBL/GenBank/DDBJ databases">
        <authorList>
            <person name="Guldener U."/>
        </authorList>
    </citation>
    <scope>NUCLEOTIDE SEQUENCE [LARGE SCALE GENOMIC DNA]</scope>
    <source>
        <strain evidence="9">UTAD17</strain>
    </source>
</reference>
<proteinExistence type="inferred from homology"/>
<dbReference type="Pfam" id="PF20667">
    <property type="entry name" value="Sec10_N"/>
    <property type="match status" value="1"/>
</dbReference>
<dbReference type="InterPro" id="IPR009976">
    <property type="entry name" value="Sec10-like"/>
</dbReference>
<name>A0A376B7W0_9ASCO</name>
<evidence type="ECO:0000313" key="8">
    <source>
        <dbReference type="EMBL" id="SSD60758.1"/>
    </source>
</evidence>
<evidence type="ECO:0000256" key="4">
    <source>
        <dbReference type="ARBA" id="ARBA00023054"/>
    </source>
</evidence>
<sequence length="871" mass="99348">MNSLYELDPKWKKLLVLDNFLGGLTVQEFVQELCKDQELNNTKNKDINIINGVSSPTNNDTDNITNNDNGNMNSNNNSNDINDTNNITSIETAEQLKNLDPKPYIRTLESTLKELQNLHVECTGKRSFLESQVYQAEIEHSKNVLEIIPEFSHLTNQFEDLDHDLTNVNHTIAPLSFKMEKSIRSKTSYVESVALLKYYQDFYENGESKALISGFADSASWKVKAKVAVTVKNLLVITQKVETKTLPKTITTTKAIQKYAQDIENSLLDDFNKSYREKNYGKLKEIALVLNYYNSGENVIHSFINQHPFFIDATKLKYVDENTGNMSEEFRNKLENPDIHTTFYHEEVVNLLDVIITTIGEESKIIKEVFEDKVTKVMQLFIQRIFAQILDPKVESLLTVSMSLSNLAYVRMLHGLHSLFAQFIKDLQDFFSTEYDGAFSSVNGTLETCYQDLFAKHLLDRAKYFDFERRSLEGTLMNKASIYNMEHEQDIQQRYLYDHLNSNVSKLEIMDTISSSLTAKKFQQLNTSFNTFIKSHLDKVNIDKNVSLSSTNVAAAATNEPSVNKKMDATSNFKLSLVDSMLRSCVESLARVMELVAQKSSEYSYEIVEVSLMGIVSSYIESGLEVAYSSLVKLDTPESIDSTPFNYICKSTEMLSLISASIKTIILPLLSNTPTIKKKVIDLTNAYLKRCELMTNAILLKAVQISSDKFATSLAKQKKKDYLLKEMQDQDTQPVVEIVYYLDHINKVTSQFLKGDNLSNFLYKIGHNLYKALLEHYKKFQVNSIGSLVLTKDIIGYQTAIEKWGNFHLNEEFSTLRELANLFSVQPELLESLTKEGHLANVNREIIGIYISNRDDFNNNGILSRLKSNLR</sequence>
<dbReference type="OrthoDB" id="125856at2759"/>